<sequence>MMQMTEAEKSTTSKWTRPIGEALFSDTSMSRLRSRNEIRATWSKLTAEQQNQVKHDCNTMETASAGAGSGTTITGTTGSGTSTNTMASTDGTSTDTTTGSSASATTSGETTGSTMAGSTGGTAGTSDSGGSTMTIAQLRSMVKSM</sequence>
<dbReference type="EMBL" id="CP120370">
    <property type="protein sequence ID" value="WEX81186.1"/>
    <property type="molecule type" value="Genomic_DNA"/>
</dbReference>
<feature type="compositionally biased region" description="Low complexity" evidence="1">
    <location>
        <begin position="124"/>
        <end position="133"/>
    </location>
</feature>
<accession>A0ABY8CRA8</accession>
<feature type="region of interest" description="Disordered" evidence="1">
    <location>
        <begin position="61"/>
        <end position="133"/>
    </location>
</feature>
<dbReference type="RefSeq" id="WP_280731924.1">
    <property type="nucleotide sequence ID" value="NZ_CP120367.1"/>
</dbReference>
<gene>
    <name evidence="2" type="ORF">PYH38_000567</name>
</gene>
<feature type="compositionally biased region" description="Low complexity" evidence="1">
    <location>
        <begin position="62"/>
        <end position="117"/>
    </location>
</feature>
<evidence type="ECO:0000313" key="3">
    <source>
        <dbReference type="Proteomes" id="UP001235547"/>
    </source>
</evidence>
<name>A0ABY8CRA8_9HYPH</name>
<reference evidence="2 3" key="1">
    <citation type="submission" date="2023-03" db="EMBL/GenBank/DDBJ databases">
        <authorList>
            <person name="Kaur S."/>
            <person name="Espinosa-Saiz D."/>
            <person name="Velazquez E."/>
            <person name="Menendez E."/>
            <person name="diCenzo G.C."/>
        </authorList>
    </citation>
    <scope>NUCLEOTIDE SEQUENCE [LARGE SCALE GENOMIC DNA]</scope>
    <source>
        <strain evidence="2 3">LMG 27395</strain>
    </source>
</reference>
<proteinExistence type="predicted"/>
<evidence type="ECO:0000313" key="2">
    <source>
        <dbReference type="EMBL" id="WEX81186.1"/>
    </source>
</evidence>
<evidence type="ECO:0000256" key="1">
    <source>
        <dbReference type="SAM" id="MobiDB-lite"/>
    </source>
</evidence>
<dbReference type="Proteomes" id="UP001235547">
    <property type="component" value="Chromosome 2"/>
</dbReference>
<keyword evidence="3" id="KW-1185">Reference proteome</keyword>
<protein>
    <submittedName>
        <fullName evidence="2">Uncharacterized protein</fullName>
    </submittedName>
</protein>
<organism evidence="2 3">
    <name type="scientific">Sinorhizobium numidicum</name>
    <dbReference type="NCBI Taxonomy" id="680248"/>
    <lineage>
        <taxon>Bacteria</taxon>
        <taxon>Pseudomonadati</taxon>
        <taxon>Pseudomonadota</taxon>
        <taxon>Alphaproteobacteria</taxon>
        <taxon>Hyphomicrobiales</taxon>
        <taxon>Rhizobiaceae</taxon>
        <taxon>Sinorhizobium/Ensifer group</taxon>
        <taxon>Sinorhizobium</taxon>
    </lineage>
</organism>